<keyword evidence="2" id="KW-0274">FAD</keyword>
<evidence type="ECO:0000259" key="5">
    <source>
        <dbReference type="Pfam" id="PF01494"/>
    </source>
</evidence>
<evidence type="ECO:0000256" key="1">
    <source>
        <dbReference type="ARBA" id="ARBA00022630"/>
    </source>
</evidence>
<dbReference type="Pfam" id="PF22607">
    <property type="entry name" value="FAD_binding-like"/>
    <property type="match status" value="1"/>
</dbReference>
<dbReference type="Pfam" id="PF01494">
    <property type="entry name" value="FAD_binding_3"/>
    <property type="match status" value="1"/>
</dbReference>
<dbReference type="GO" id="GO:0016491">
    <property type="term" value="F:oxidoreductase activity"/>
    <property type="evidence" value="ECO:0007669"/>
    <property type="project" value="UniProtKB-KW"/>
</dbReference>
<dbReference type="PANTHER" id="PTHR47469">
    <property type="entry name" value="MONOOXYGENASE-LIKE"/>
    <property type="match status" value="1"/>
</dbReference>
<dbReference type="InterPro" id="IPR053212">
    <property type="entry name" value="DHP_3-monooxygenase"/>
</dbReference>
<evidence type="ECO:0000313" key="8">
    <source>
        <dbReference type="Proteomes" id="UP000324767"/>
    </source>
</evidence>
<feature type="domain" description="FAD-binding" evidence="5">
    <location>
        <begin position="6"/>
        <end position="49"/>
    </location>
</feature>
<sequence length="425" mass="47198">MDRPLDVVIVGGSLAGLMSGVVLKRLGHNVRILNRDPSSSLQGQGAGISALQNVQEYLATYDVTKKPHSVLSKEVQFLNKEGEITKTTDWPMWMTSWNVLYYRLRANFDGLLSEYCPELPKEAGSGEGKAIYSPGKNVTDVKYADGMVTVYFDNHEGGSGSLHADLVLAADGPASKIRQILEPDLQRTYAGYVAWRGTAPESDMSEETRKAFGGKISYYQCTNPRGHILMYTIPGQNGTLEPGQRLLNYVWYCNHAAESPALAALLTDSDGHRHRITLPMGKMRPDIWAAQKDFATQTLPPPFAELVHKTSLPFVQAITDVASPNAAFFDGKLLLVGDSLTAFRPHVAASTGQAALHAQLLDRMLRGEIGVVEWEREALRFSRLMRLRSMLWGNTMQYGYLAGAVSYFWYAREVAAQWVGRWWYG</sequence>
<evidence type="ECO:0000256" key="3">
    <source>
        <dbReference type="ARBA" id="ARBA00023002"/>
    </source>
</evidence>
<name>A0A5M8PTV3_9LECA</name>
<keyword evidence="3" id="KW-0560">Oxidoreductase</keyword>
<keyword evidence="1" id="KW-0285">Flavoprotein</keyword>
<proteinExistence type="predicted"/>
<protein>
    <submittedName>
        <fullName evidence="7">FAD NAD(P)-binding domain-containing</fullName>
    </submittedName>
</protein>
<dbReference type="OrthoDB" id="16820at2759"/>
<comment type="caution">
    <text evidence="7">The sequence shown here is derived from an EMBL/GenBank/DDBJ whole genome shotgun (WGS) entry which is preliminary data.</text>
</comment>
<keyword evidence="4" id="KW-1133">Transmembrane helix</keyword>
<evidence type="ECO:0000256" key="4">
    <source>
        <dbReference type="SAM" id="Phobius"/>
    </source>
</evidence>
<evidence type="ECO:0000259" key="6">
    <source>
        <dbReference type="Pfam" id="PF22607"/>
    </source>
</evidence>
<dbReference type="AlphaFoldDB" id="A0A5M8PTV3"/>
<dbReference type="SUPFAM" id="SSF51905">
    <property type="entry name" value="FAD/NAD(P)-binding domain"/>
    <property type="match status" value="1"/>
</dbReference>
<keyword evidence="4" id="KW-0472">Membrane</keyword>
<reference evidence="7 8" key="1">
    <citation type="submission" date="2019-09" db="EMBL/GenBank/DDBJ databases">
        <title>The hologenome of the rock-dwelling lichen Lasallia pustulata.</title>
        <authorList>
            <person name="Greshake Tzovaras B."/>
            <person name="Segers F."/>
            <person name="Bicker A."/>
            <person name="Dal Grande F."/>
            <person name="Otte J."/>
            <person name="Hankeln T."/>
            <person name="Schmitt I."/>
            <person name="Ebersberger I."/>
        </authorList>
    </citation>
    <scope>NUCLEOTIDE SEQUENCE [LARGE SCALE GENOMIC DNA]</scope>
    <source>
        <strain evidence="7">A1-1</strain>
    </source>
</reference>
<dbReference type="InterPro" id="IPR002938">
    <property type="entry name" value="FAD-bd"/>
</dbReference>
<dbReference type="Gene3D" id="3.50.50.60">
    <property type="entry name" value="FAD/NAD(P)-binding domain"/>
    <property type="match status" value="1"/>
</dbReference>
<dbReference type="EMBL" id="VXIT01000005">
    <property type="protein sequence ID" value="KAA6412447.1"/>
    <property type="molecule type" value="Genomic_DNA"/>
</dbReference>
<evidence type="ECO:0000313" key="7">
    <source>
        <dbReference type="EMBL" id="KAA6412447.1"/>
    </source>
</evidence>
<dbReference type="PANTHER" id="PTHR47469:SF2">
    <property type="entry name" value="OS06G0597600 PROTEIN"/>
    <property type="match status" value="1"/>
</dbReference>
<feature type="transmembrane region" description="Helical" evidence="4">
    <location>
        <begin position="390"/>
        <end position="410"/>
    </location>
</feature>
<accession>A0A5M8PTV3</accession>
<dbReference type="PRINTS" id="PR00420">
    <property type="entry name" value="RNGMNOXGNASE"/>
</dbReference>
<dbReference type="InterPro" id="IPR054707">
    <property type="entry name" value="DhpH_subs-bd"/>
</dbReference>
<dbReference type="Gene3D" id="3.30.9.60">
    <property type="match status" value="1"/>
</dbReference>
<gene>
    <name evidence="7" type="ORF">FRX48_03438</name>
</gene>
<dbReference type="InterPro" id="IPR036188">
    <property type="entry name" value="FAD/NAD-bd_sf"/>
</dbReference>
<keyword evidence="4" id="KW-0812">Transmembrane</keyword>
<dbReference type="Proteomes" id="UP000324767">
    <property type="component" value="Unassembled WGS sequence"/>
</dbReference>
<dbReference type="SUPFAM" id="SSF54373">
    <property type="entry name" value="FAD-linked reductases, C-terminal domain"/>
    <property type="match status" value="1"/>
</dbReference>
<evidence type="ECO:0000256" key="2">
    <source>
        <dbReference type="ARBA" id="ARBA00022827"/>
    </source>
</evidence>
<feature type="domain" description="2,6-dihydroxypyridine 3-monooxygenase substrate binding" evidence="6">
    <location>
        <begin position="189"/>
        <end position="320"/>
    </location>
</feature>
<dbReference type="GO" id="GO:0071949">
    <property type="term" value="F:FAD binding"/>
    <property type="evidence" value="ECO:0007669"/>
    <property type="project" value="InterPro"/>
</dbReference>
<organism evidence="7 8">
    <name type="scientific">Lasallia pustulata</name>
    <dbReference type="NCBI Taxonomy" id="136370"/>
    <lineage>
        <taxon>Eukaryota</taxon>
        <taxon>Fungi</taxon>
        <taxon>Dikarya</taxon>
        <taxon>Ascomycota</taxon>
        <taxon>Pezizomycotina</taxon>
        <taxon>Lecanoromycetes</taxon>
        <taxon>OSLEUM clade</taxon>
        <taxon>Umbilicariomycetidae</taxon>
        <taxon>Umbilicariales</taxon>
        <taxon>Umbilicariaceae</taxon>
        <taxon>Lasallia</taxon>
    </lineage>
</organism>